<evidence type="ECO:0000313" key="2">
    <source>
        <dbReference type="Proteomes" id="UP000076407"/>
    </source>
</evidence>
<proteinExistence type="predicted"/>
<organism evidence="1 2">
    <name type="scientific">Anopheles quadriannulatus</name>
    <name type="common">Mosquito</name>
    <dbReference type="NCBI Taxonomy" id="34691"/>
    <lineage>
        <taxon>Eukaryota</taxon>
        <taxon>Metazoa</taxon>
        <taxon>Ecdysozoa</taxon>
        <taxon>Arthropoda</taxon>
        <taxon>Hexapoda</taxon>
        <taxon>Insecta</taxon>
        <taxon>Pterygota</taxon>
        <taxon>Neoptera</taxon>
        <taxon>Endopterygota</taxon>
        <taxon>Diptera</taxon>
        <taxon>Nematocera</taxon>
        <taxon>Culicoidea</taxon>
        <taxon>Culicidae</taxon>
        <taxon>Anophelinae</taxon>
        <taxon>Anopheles</taxon>
    </lineage>
</organism>
<dbReference type="EnsemblMetazoa" id="AQUA000833-RA">
    <property type="protein sequence ID" value="AQUA000833-PA"/>
    <property type="gene ID" value="AQUA000833"/>
</dbReference>
<dbReference type="Proteomes" id="UP000076407">
    <property type="component" value="Unassembled WGS sequence"/>
</dbReference>
<dbReference type="VEuPathDB" id="VectorBase:AQUA000833"/>
<evidence type="ECO:0000313" key="1">
    <source>
        <dbReference type="EnsemblMetazoa" id="AQUA000833-PA"/>
    </source>
</evidence>
<reference evidence="1" key="1">
    <citation type="submission" date="2020-05" db="UniProtKB">
        <authorList>
            <consortium name="EnsemblMetazoa"/>
        </authorList>
    </citation>
    <scope>IDENTIFICATION</scope>
    <source>
        <strain evidence="1">SANGQUA</strain>
    </source>
</reference>
<sequence>MAGKTGHRGAMCYGVRTHHHRFGARPIVCRSLPSNNGCGVHSPLSSSSSSSSVTFAYLVRFYKARHEELPALRCHRAMIMHTPKTTPAKQ</sequence>
<name>A0A182WTH9_ANOQN</name>
<keyword evidence="2" id="KW-1185">Reference proteome</keyword>
<protein>
    <submittedName>
        <fullName evidence="1">Uncharacterized protein</fullName>
    </submittedName>
</protein>
<dbReference type="AlphaFoldDB" id="A0A182WTH9"/>
<accession>A0A182WTH9</accession>